<dbReference type="SUPFAM" id="SSF101744">
    <property type="entry name" value="Rof/RNase P subunit-like"/>
    <property type="match status" value="1"/>
</dbReference>
<dbReference type="InterPro" id="IPR023534">
    <property type="entry name" value="Rof/RNase_P-like"/>
</dbReference>
<dbReference type="OrthoDB" id="5344363at2"/>
<comment type="caution">
    <text evidence="1">The sequence shown here is derived from an EMBL/GenBank/DDBJ whole genome shotgun (WGS) entry which is preliminary data.</text>
</comment>
<gene>
    <name evidence="1" type="primary">rof</name>
    <name evidence="2" type="ORF">BOV88_04060</name>
    <name evidence="1" type="ORF">JV46_11740</name>
</gene>
<proteinExistence type="predicted"/>
<dbReference type="AlphaFoldDB" id="A0A0B0H8K3"/>
<dbReference type="Proteomes" id="UP000190962">
    <property type="component" value="Unassembled WGS sequence"/>
</dbReference>
<dbReference type="Proteomes" id="UP000030856">
    <property type="component" value="Unassembled WGS sequence"/>
</dbReference>
<reference evidence="2 4" key="2">
    <citation type="submission" date="2016-11" db="EMBL/GenBank/DDBJ databases">
        <title>Mixed transmission modes and dynamic genome evolution in an obligate animal-bacterial symbiosis.</title>
        <authorList>
            <person name="Russell S.L."/>
            <person name="Corbett-Detig R.B."/>
            <person name="Cavanaugh C.M."/>
        </authorList>
    </citation>
    <scope>NUCLEOTIDE SEQUENCE [LARGE SCALE GENOMIC DNA]</scope>
    <source>
        <strain evidence="2">MA-KB16</strain>
    </source>
</reference>
<evidence type="ECO:0000313" key="4">
    <source>
        <dbReference type="Proteomes" id="UP000190962"/>
    </source>
</evidence>
<dbReference type="EMBL" id="MPNX01000004">
    <property type="protein sequence ID" value="OOY35433.1"/>
    <property type="molecule type" value="Genomic_DNA"/>
</dbReference>
<evidence type="ECO:0000313" key="2">
    <source>
        <dbReference type="EMBL" id="OOY35433.1"/>
    </source>
</evidence>
<sequence>MSDYQPVSCDLHSQYELYAMHKTPVTILLHGNDAPLKGVIMDMRIVDKAECLVLLVENSDKTIIRLDTIRQVTPTGDADA</sequence>
<protein>
    <submittedName>
        <fullName evidence="1">Transcriptional antiterminator Rof</fullName>
    </submittedName>
</protein>
<evidence type="ECO:0000313" key="3">
    <source>
        <dbReference type="Proteomes" id="UP000030856"/>
    </source>
</evidence>
<reference evidence="1 3" key="1">
    <citation type="journal article" date="2014" name="BMC Genomics">
        <title>The genome of the intracellular bacterium of the coastal bivalve, Solemya velum: a blueprint for thriving in and out of symbiosis.</title>
        <authorList>
            <person name="Dmytrenko O."/>
            <person name="Russell S.L."/>
            <person name="Loo W.T."/>
            <person name="Fontanez K.M."/>
            <person name="Liao L."/>
            <person name="Roeselers G."/>
            <person name="Sharma R."/>
            <person name="Stewart F.J."/>
            <person name="Newton I.L."/>
            <person name="Woyke T."/>
            <person name="Wu D."/>
            <person name="Lang J.M."/>
            <person name="Eisen J.A."/>
            <person name="Cavanaugh C.M."/>
        </authorList>
    </citation>
    <scope>NUCLEOTIDE SEQUENCE [LARGE SCALE GENOMIC DNA]</scope>
    <source>
        <strain evidence="1 3">WH</strain>
    </source>
</reference>
<name>A0A0B0H8K3_SOVGS</name>
<dbReference type="InterPro" id="IPR009778">
    <property type="entry name" value="ROF"/>
</dbReference>
<dbReference type="Gene3D" id="2.30.30.400">
    <property type="entry name" value="Rof-like"/>
    <property type="match status" value="1"/>
</dbReference>
<accession>A0A0B0H8K3</accession>
<organism evidence="1 3">
    <name type="scientific">Solemya velum gill symbiont</name>
    <dbReference type="NCBI Taxonomy" id="2340"/>
    <lineage>
        <taxon>Bacteria</taxon>
        <taxon>Pseudomonadati</taxon>
        <taxon>Pseudomonadota</taxon>
        <taxon>Gammaproteobacteria</taxon>
        <taxon>sulfur-oxidizing symbionts</taxon>
    </lineage>
</organism>
<dbReference type="EMBL" id="JRAA01000001">
    <property type="protein sequence ID" value="KHF26508.1"/>
    <property type="molecule type" value="Genomic_DNA"/>
</dbReference>
<dbReference type="InterPro" id="IPR038626">
    <property type="entry name" value="Rof-like_sf"/>
</dbReference>
<evidence type="ECO:0000313" key="1">
    <source>
        <dbReference type="EMBL" id="KHF26508.1"/>
    </source>
</evidence>
<dbReference type="STRING" id="2340.JV46_11740"/>
<dbReference type="RefSeq" id="WP_043116285.1">
    <property type="nucleotide sequence ID" value="NZ_JRAA01000001.1"/>
</dbReference>
<dbReference type="Pfam" id="PF07073">
    <property type="entry name" value="ROF"/>
    <property type="match status" value="1"/>
</dbReference>
<keyword evidence="3" id="KW-1185">Reference proteome</keyword>
<dbReference type="GeneID" id="86991301"/>